<dbReference type="InterPro" id="IPR052173">
    <property type="entry name" value="Beta-lactam_resp_regulator"/>
</dbReference>
<feature type="domain" description="Peptidase M56" evidence="3">
    <location>
        <begin position="63"/>
        <end position="304"/>
    </location>
</feature>
<sequence>MSTLAIRISEMIGLTILHSLWQITLLWFVLVTLLKLFPKASSTVRYTLAISTLMLCVLTTAATAVYEWQWHATSEQLSTLPDRTTQSVQTLSLVVSQTLLSKIADALNAAVPILAWGWCAGLVVMGTRFGGSFFYLKKLRAPANIEATAPVWQQEVKRLSVALGLRCEVVLATSGRISSPITLGDVSPIILLPAALLSGMSTAQLEAILVHELYHIKRRDYLLNICQALVEVLLFYHPALWHINTIIREAREHCCDDQTVGFCGDAMVYARALTELQEMNTFTKPTLAMSATGPNAENFSHRIKRLFNIYPNPAQARSKGIFAIGFLMVYLGIVLVSANISTAHPAEPEKNSTKTNINDTNTHSQTFPDSLSVGNQLYVAQRKRITPRPVAVEKIRSVGIQHPDTTARQQSLEDCLRKSRLLLKMVGIYGPGDQSLKFPTRNAIQVLNSPTRISRSLNQSSRTAKLNLTEAKDNEAIKADSIMIENR</sequence>
<accession>A0ABS1KYY2</accession>
<dbReference type="EMBL" id="JAERRB010000012">
    <property type="protein sequence ID" value="MBL0744676.1"/>
    <property type="molecule type" value="Genomic_DNA"/>
</dbReference>
<dbReference type="Proteomes" id="UP000613030">
    <property type="component" value="Unassembled WGS sequence"/>
</dbReference>
<feature type="transmembrane region" description="Helical" evidence="2">
    <location>
        <begin position="320"/>
        <end position="340"/>
    </location>
</feature>
<feature type="region of interest" description="Disordered" evidence="1">
    <location>
        <begin position="345"/>
        <end position="366"/>
    </location>
</feature>
<evidence type="ECO:0000256" key="1">
    <source>
        <dbReference type="SAM" id="MobiDB-lite"/>
    </source>
</evidence>
<protein>
    <submittedName>
        <fullName evidence="4">M48 family metalloprotease</fullName>
    </submittedName>
</protein>
<feature type="transmembrane region" description="Helical" evidence="2">
    <location>
        <begin position="115"/>
        <end position="136"/>
    </location>
</feature>
<organism evidence="4 5">
    <name type="scientific">Chryseolinea lacunae</name>
    <dbReference type="NCBI Taxonomy" id="2801331"/>
    <lineage>
        <taxon>Bacteria</taxon>
        <taxon>Pseudomonadati</taxon>
        <taxon>Bacteroidota</taxon>
        <taxon>Cytophagia</taxon>
        <taxon>Cytophagales</taxon>
        <taxon>Fulvivirgaceae</taxon>
        <taxon>Chryseolinea</taxon>
    </lineage>
</organism>
<name>A0ABS1KYY2_9BACT</name>
<proteinExistence type="predicted"/>
<evidence type="ECO:0000259" key="3">
    <source>
        <dbReference type="Pfam" id="PF05569"/>
    </source>
</evidence>
<keyword evidence="4" id="KW-0482">Metalloprotease</keyword>
<reference evidence="4 5" key="1">
    <citation type="submission" date="2021-01" db="EMBL/GenBank/DDBJ databases">
        <title>Chryseolinea sp. Jin1 Genome sequencing and assembly.</title>
        <authorList>
            <person name="Kim I."/>
        </authorList>
    </citation>
    <scope>NUCLEOTIDE SEQUENCE [LARGE SCALE GENOMIC DNA]</scope>
    <source>
        <strain evidence="4 5">Jin1</strain>
    </source>
</reference>
<evidence type="ECO:0000313" key="4">
    <source>
        <dbReference type="EMBL" id="MBL0744676.1"/>
    </source>
</evidence>
<dbReference type="InterPro" id="IPR008756">
    <property type="entry name" value="Peptidase_M56"/>
</dbReference>
<dbReference type="CDD" id="cd07341">
    <property type="entry name" value="M56_BlaR1_MecR1_like"/>
    <property type="match status" value="1"/>
</dbReference>
<keyword evidence="5" id="KW-1185">Reference proteome</keyword>
<evidence type="ECO:0000313" key="5">
    <source>
        <dbReference type="Proteomes" id="UP000613030"/>
    </source>
</evidence>
<feature type="compositionally biased region" description="Polar residues" evidence="1">
    <location>
        <begin position="353"/>
        <end position="366"/>
    </location>
</feature>
<comment type="caution">
    <text evidence="4">The sequence shown here is derived from an EMBL/GenBank/DDBJ whole genome shotgun (WGS) entry which is preliminary data.</text>
</comment>
<dbReference type="Gene3D" id="3.30.2010.10">
    <property type="entry name" value="Metalloproteases ('zincins'), catalytic domain"/>
    <property type="match status" value="1"/>
</dbReference>
<dbReference type="PANTHER" id="PTHR34978">
    <property type="entry name" value="POSSIBLE SENSOR-TRANSDUCER PROTEIN BLAR"/>
    <property type="match status" value="1"/>
</dbReference>
<keyword evidence="4" id="KW-0378">Hydrolase</keyword>
<feature type="transmembrane region" description="Helical" evidence="2">
    <location>
        <begin position="12"/>
        <end position="34"/>
    </location>
</feature>
<keyword evidence="2" id="KW-0472">Membrane</keyword>
<dbReference type="Pfam" id="PF05569">
    <property type="entry name" value="Peptidase_M56"/>
    <property type="match status" value="1"/>
</dbReference>
<keyword evidence="4" id="KW-0645">Protease</keyword>
<keyword evidence="2" id="KW-0812">Transmembrane</keyword>
<dbReference type="RefSeq" id="WP_202014465.1">
    <property type="nucleotide sequence ID" value="NZ_JAERRB010000012.1"/>
</dbReference>
<dbReference type="GO" id="GO:0008237">
    <property type="term" value="F:metallopeptidase activity"/>
    <property type="evidence" value="ECO:0007669"/>
    <property type="project" value="UniProtKB-KW"/>
</dbReference>
<dbReference type="PANTHER" id="PTHR34978:SF3">
    <property type="entry name" value="SLR0241 PROTEIN"/>
    <property type="match status" value="1"/>
</dbReference>
<evidence type="ECO:0000256" key="2">
    <source>
        <dbReference type="SAM" id="Phobius"/>
    </source>
</evidence>
<gene>
    <name evidence="4" type="ORF">JI741_25815</name>
</gene>
<feature type="transmembrane region" description="Helical" evidence="2">
    <location>
        <begin position="46"/>
        <end position="66"/>
    </location>
</feature>
<keyword evidence="2" id="KW-1133">Transmembrane helix</keyword>